<dbReference type="Pfam" id="PF00089">
    <property type="entry name" value="Trypsin"/>
    <property type="match status" value="1"/>
</dbReference>
<comment type="similarity">
    <text evidence="1">Belongs to the peptidase S1 family.</text>
</comment>
<dbReference type="InterPro" id="IPR018114">
    <property type="entry name" value="TRYPSIN_HIS"/>
</dbReference>
<dbReference type="Gene3D" id="2.40.10.10">
    <property type="entry name" value="Trypsin-like serine proteases"/>
    <property type="match status" value="1"/>
</dbReference>
<evidence type="ECO:0000256" key="8">
    <source>
        <dbReference type="RuleBase" id="RU363034"/>
    </source>
</evidence>
<proteinExistence type="inferred from homology"/>
<dbReference type="PROSITE" id="PS00135">
    <property type="entry name" value="TRYPSIN_SER"/>
    <property type="match status" value="1"/>
</dbReference>
<dbReference type="CDD" id="cd00190">
    <property type="entry name" value="Tryp_SPc"/>
    <property type="match status" value="1"/>
</dbReference>
<reference evidence="11" key="2">
    <citation type="submission" date="2022-10" db="EMBL/GenBank/DDBJ databases">
        <authorList>
            <consortium name="ENA_rothamsted_submissions"/>
            <consortium name="culmorum"/>
            <person name="King R."/>
        </authorList>
    </citation>
    <scope>NUCLEOTIDE SEQUENCE</scope>
</reference>
<dbReference type="PANTHER" id="PTHR24276:SF91">
    <property type="entry name" value="AT26814P-RELATED"/>
    <property type="match status" value="1"/>
</dbReference>
<dbReference type="InterPro" id="IPR001254">
    <property type="entry name" value="Trypsin_dom"/>
</dbReference>
<dbReference type="PRINTS" id="PR00722">
    <property type="entry name" value="CHYMOTRYPSIN"/>
</dbReference>
<protein>
    <recommendedName>
        <fullName evidence="10">Peptidase S1 domain-containing protein</fullName>
    </recommendedName>
</protein>
<feature type="chain" id="PRO_5040462356" description="Peptidase S1 domain-containing protein" evidence="9">
    <location>
        <begin position="20"/>
        <end position="258"/>
    </location>
</feature>
<evidence type="ECO:0000256" key="7">
    <source>
        <dbReference type="ARBA" id="ARBA00023157"/>
    </source>
</evidence>
<feature type="domain" description="Peptidase S1" evidence="10">
    <location>
        <begin position="32"/>
        <end position="257"/>
    </location>
</feature>
<dbReference type="GO" id="GO:0004252">
    <property type="term" value="F:serine-type endopeptidase activity"/>
    <property type="evidence" value="ECO:0007669"/>
    <property type="project" value="InterPro"/>
</dbReference>
<evidence type="ECO:0000256" key="3">
    <source>
        <dbReference type="ARBA" id="ARBA00022729"/>
    </source>
</evidence>
<dbReference type="SMART" id="SM00020">
    <property type="entry name" value="Tryp_SPc"/>
    <property type="match status" value="1"/>
</dbReference>
<keyword evidence="2 8" id="KW-0645">Protease</keyword>
<dbReference type="EMBL" id="OU896722">
    <property type="protein sequence ID" value="CAH1154746.1"/>
    <property type="molecule type" value="Genomic_DNA"/>
</dbReference>
<dbReference type="PROSITE" id="PS00134">
    <property type="entry name" value="TRYPSIN_HIS"/>
    <property type="match status" value="1"/>
</dbReference>
<dbReference type="InterPro" id="IPR043504">
    <property type="entry name" value="Peptidase_S1_PA_chymotrypsin"/>
</dbReference>
<evidence type="ECO:0000313" key="12">
    <source>
        <dbReference type="Proteomes" id="UP001153737"/>
    </source>
</evidence>
<dbReference type="InterPro" id="IPR050430">
    <property type="entry name" value="Peptidase_S1"/>
</dbReference>
<dbReference type="Proteomes" id="UP001153737">
    <property type="component" value="Chromosome 16"/>
</dbReference>
<dbReference type="FunFam" id="2.40.10.10:FF:000077">
    <property type="entry name" value="Predicted protein"/>
    <property type="match status" value="1"/>
</dbReference>
<evidence type="ECO:0000256" key="6">
    <source>
        <dbReference type="ARBA" id="ARBA00023145"/>
    </source>
</evidence>
<keyword evidence="6" id="KW-0865">Zymogen</keyword>
<organism evidence="11 12">
    <name type="scientific">Phaedon cochleariae</name>
    <name type="common">Mustard beetle</name>
    <dbReference type="NCBI Taxonomy" id="80249"/>
    <lineage>
        <taxon>Eukaryota</taxon>
        <taxon>Metazoa</taxon>
        <taxon>Ecdysozoa</taxon>
        <taxon>Arthropoda</taxon>
        <taxon>Hexapoda</taxon>
        <taxon>Insecta</taxon>
        <taxon>Pterygota</taxon>
        <taxon>Neoptera</taxon>
        <taxon>Endopterygota</taxon>
        <taxon>Coleoptera</taxon>
        <taxon>Polyphaga</taxon>
        <taxon>Cucujiformia</taxon>
        <taxon>Chrysomeloidea</taxon>
        <taxon>Chrysomelidae</taxon>
        <taxon>Chrysomelinae</taxon>
        <taxon>Chrysomelini</taxon>
        <taxon>Phaedon</taxon>
    </lineage>
</organism>
<evidence type="ECO:0000259" key="10">
    <source>
        <dbReference type="PROSITE" id="PS50240"/>
    </source>
</evidence>
<dbReference type="SUPFAM" id="SSF50494">
    <property type="entry name" value="Trypsin-like serine proteases"/>
    <property type="match status" value="1"/>
</dbReference>
<dbReference type="InterPro" id="IPR009003">
    <property type="entry name" value="Peptidase_S1_PA"/>
</dbReference>
<dbReference type="PANTHER" id="PTHR24276">
    <property type="entry name" value="POLYSERASE-RELATED"/>
    <property type="match status" value="1"/>
</dbReference>
<evidence type="ECO:0000256" key="4">
    <source>
        <dbReference type="ARBA" id="ARBA00022801"/>
    </source>
</evidence>
<dbReference type="GO" id="GO:0006508">
    <property type="term" value="P:proteolysis"/>
    <property type="evidence" value="ECO:0007669"/>
    <property type="project" value="UniProtKB-KW"/>
</dbReference>
<keyword evidence="7" id="KW-1015">Disulfide bond</keyword>
<keyword evidence="4 8" id="KW-0378">Hydrolase</keyword>
<sequence length="258" mass="27831">MHFLSNCLLLSILYTSTSAFLLTSRQFNDVRIVGGKEANISSFPYQISLMKYGSHVCGGAIFHDSYILTAAHCVINGLAKSYSIRAGSSFRMSGGTVFKVCSVHIHEKFVTSTMDYDIAILTLCSPILFSSTMLPAALPLSSESLSPGILATVTGWGYTTESGSVSNNLQQVQVPIVNHNQCSKIFTKETISNNMICAGFLGKGGKDACQGDSGGPMIAKGKLYGIVSWGYGCAQSQYPGIYTNVPVLRNWIKQITKY</sequence>
<dbReference type="InterPro" id="IPR033116">
    <property type="entry name" value="TRYPSIN_SER"/>
</dbReference>
<keyword evidence="3 9" id="KW-0732">Signal</keyword>
<reference evidence="11" key="1">
    <citation type="submission" date="2022-01" db="EMBL/GenBank/DDBJ databases">
        <authorList>
            <person name="King R."/>
        </authorList>
    </citation>
    <scope>NUCLEOTIDE SEQUENCE</scope>
</reference>
<evidence type="ECO:0000313" key="11">
    <source>
        <dbReference type="EMBL" id="CAH1154746.1"/>
    </source>
</evidence>
<evidence type="ECO:0000256" key="9">
    <source>
        <dbReference type="SAM" id="SignalP"/>
    </source>
</evidence>
<dbReference type="AlphaFoldDB" id="A0A9P0DI86"/>
<evidence type="ECO:0000256" key="1">
    <source>
        <dbReference type="ARBA" id="ARBA00007664"/>
    </source>
</evidence>
<keyword evidence="12" id="KW-1185">Reference proteome</keyword>
<dbReference type="OrthoDB" id="10059102at2759"/>
<evidence type="ECO:0000256" key="2">
    <source>
        <dbReference type="ARBA" id="ARBA00022670"/>
    </source>
</evidence>
<evidence type="ECO:0000256" key="5">
    <source>
        <dbReference type="ARBA" id="ARBA00022825"/>
    </source>
</evidence>
<name>A0A9P0DI86_PHACE</name>
<accession>A0A9P0DI86</accession>
<feature type="signal peptide" evidence="9">
    <location>
        <begin position="1"/>
        <end position="19"/>
    </location>
</feature>
<keyword evidence="5 8" id="KW-0720">Serine protease</keyword>
<dbReference type="InterPro" id="IPR001314">
    <property type="entry name" value="Peptidase_S1A"/>
</dbReference>
<dbReference type="PROSITE" id="PS50240">
    <property type="entry name" value="TRYPSIN_DOM"/>
    <property type="match status" value="1"/>
</dbReference>
<gene>
    <name evidence="11" type="ORF">PHAECO_LOCUS5445</name>
</gene>